<protein>
    <submittedName>
        <fullName evidence="2">Uncharacterized protein</fullName>
    </submittedName>
</protein>
<keyword evidence="3" id="KW-1185">Reference proteome</keyword>
<dbReference type="AlphaFoldDB" id="A0A9X4P8E8"/>
<accession>A0A9X4P8E8</accession>
<sequence>MFKDSLAFSRTDIFTPVSGASGGDVGHGDSHRSPASASTTSEAKGLNPELVRRFHSLIEEVTGELMRDPDQDHESCRADAIALLISTCEHVESSPEPGESPLKYLLLEEQRKAVVAQGNKIGTPDDSYTFLRA</sequence>
<dbReference type="OrthoDB" id="9153913at2"/>
<proteinExistence type="predicted"/>
<feature type="region of interest" description="Disordered" evidence="1">
    <location>
        <begin position="18"/>
        <end position="46"/>
    </location>
</feature>
<dbReference type="EMBL" id="AOGK01000024">
    <property type="protein sequence ID" value="MDG5977683.1"/>
    <property type="molecule type" value="Genomic_DNA"/>
</dbReference>
<organism evidence="2 3">
    <name type="scientific">Hydrogenophaga taeniospiralis CCUG 15921</name>
    <dbReference type="NCBI Taxonomy" id="1281780"/>
    <lineage>
        <taxon>Bacteria</taxon>
        <taxon>Pseudomonadati</taxon>
        <taxon>Pseudomonadota</taxon>
        <taxon>Betaproteobacteria</taxon>
        <taxon>Burkholderiales</taxon>
        <taxon>Comamonadaceae</taxon>
        <taxon>Hydrogenophaga</taxon>
    </lineage>
</organism>
<evidence type="ECO:0000313" key="3">
    <source>
        <dbReference type="Proteomes" id="UP001152876"/>
    </source>
</evidence>
<feature type="compositionally biased region" description="Polar residues" evidence="1">
    <location>
        <begin position="33"/>
        <end position="42"/>
    </location>
</feature>
<reference evidence="2" key="1">
    <citation type="submission" date="2013-01" db="EMBL/GenBank/DDBJ databases">
        <title>Genome draft of Hydrogenophaga taeniospiralis 2K1.</title>
        <authorList>
            <person name="Gomila M."/>
            <person name="Lalucat J."/>
        </authorList>
    </citation>
    <scope>NUCLEOTIDE SEQUENCE</scope>
    <source>
        <strain evidence="2">CCUG 15921</strain>
    </source>
</reference>
<evidence type="ECO:0000313" key="2">
    <source>
        <dbReference type="EMBL" id="MDG5977683.1"/>
    </source>
</evidence>
<comment type="caution">
    <text evidence="2">The sequence shown here is derived from an EMBL/GenBank/DDBJ whole genome shotgun (WGS) entry which is preliminary data.</text>
</comment>
<evidence type="ECO:0000256" key="1">
    <source>
        <dbReference type="SAM" id="MobiDB-lite"/>
    </source>
</evidence>
<gene>
    <name evidence="2" type="ORF">H010_20676</name>
</gene>
<name>A0A9X4P8E8_9BURK</name>
<dbReference type="RefSeq" id="WP_068175151.1">
    <property type="nucleotide sequence ID" value="NZ_AOGK01000024.1"/>
</dbReference>
<dbReference type="Proteomes" id="UP001152876">
    <property type="component" value="Unassembled WGS sequence"/>
</dbReference>